<organism evidence="1 2">
    <name type="scientific">Vibrio superstes NBRC 103154</name>
    <dbReference type="NCBI Taxonomy" id="1219062"/>
    <lineage>
        <taxon>Bacteria</taxon>
        <taxon>Pseudomonadati</taxon>
        <taxon>Pseudomonadota</taxon>
        <taxon>Gammaproteobacteria</taxon>
        <taxon>Vibrionales</taxon>
        <taxon>Vibrionaceae</taxon>
        <taxon>Vibrio</taxon>
    </lineage>
</organism>
<name>A0A511QT62_9VIBR</name>
<sequence>MRCIGKVELDYLKKLEPKERKFVATKIDTSERRYKKNFADIMEGMNREVIEKLY</sequence>
<dbReference type="Proteomes" id="UP000321113">
    <property type="component" value="Unassembled WGS sequence"/>
</dbReference>
<protein>
    <submittedName>
        <fullName evidence="1">Uncharacterized protein</fullName>
    </submittedName>
</protein>
<reference evidence="1 2" key="1">
    <citation type="submission" date="2019-07" db="EMBL/GenBank/DDBJ databases">
        <title>Whole genome shotgun sequence of Vibrio superstes NBRC 103154.</title>
        <authorList>
            <person name="Hosoyama A."/>
            <person name="Uohara A."/>
            <person name="Ohji S."/>
            <person name="Ichikawa N."/>
        </authorList>
    </citation>
    <scope>NUCLEOTIDE SEQUENCE [LARGE SCALE GENOMIC DNA]</scope>
    <source>
        <strain evidence="1 2">NBRC 103154</strain>
    </source>
</reference>
<evidence type="ECO:0000313" key="2">
    <source>
        <dbReference type="Proteomes" id="UP000321113"/>
    </source>
</evidence>
<proteinExistence type="predicted"/>
<accession>A0A511QT62</accession>
<keyword evidence="2" id="KW-1185">Reference proteome</keyword>
<dbReference type="EMBL" id="BJXK01000008">
    <property type="protein sequence ID" value="GEM80026.1"/>
    <property type="molecule type" value="Genomic_DNA"/>
</dbReference>
<gene>
    <name evidence="1" type="ORF">VSU01S_22710</name>
</gene>
<evidence type="ECO:0000313" key="1">
    <source>
        <dbReference type="EMBL" id="GEM80026.1"/>
    </source>
</evidence>
<dbReference type="AlphaFoldDB" id="A0A511QT62"/>
<comment type="caution">
    <text evidence="1">The sequence shown here is derived from an EMBL/GenBank/DDBJ whole genome shotgun (WGS) entry which is preliminary data.</text>
</comment>